<evidence type="ECO:0000313" key="2">
    <source>
        <dbReference type="EMBL" id="CAD2146126.1"/>
    </source>
</evidence>
<reference evidence="2 3" key="1">
    <citation type="submission" date="2020-08" db="EMBL/GenBank/DDBJ databases">
        <authorList>
            <person name="Koutsovoulos G."/>
            <person name="Danchin GJ E."/>
        </authorList>
    </citation>
    <scope>NUCLEOTIDE SEQUENCE [LARGE SCALE GENOMIC DNA]</scope>
</reference>
<evidence type="ECO:0000256" key="1">
    <source>
        <dbReference type="SAM" id="MobiDB-lite"/>
    </source>
</evidence>
<protein>
    <submittedName>
        <fullName evidence="2">Uncharacterized protein</fullName>
    </submittedName>
</protein>
<organism evidence="2 3">
    <name type="scientific">Meloidogyne enterolobii</name>
    <name type="common">Root-knot nematode worm</name>
    <name type="synonym">Meloidogyne mayaguensis</name>
    <dbReference type="NCBI Taxonomy" id="390850"/>
    <lineage>
        <taxon>Eukaryota</taxon>
        <taxon>Metazoa</taxon>
        <taxon>Ecdysozoa</taxon>
        <taxon>Nematoda</taxon>
        <taxon>Chromadorea</taxon>
        <taxon>Rhabditida</taxon>
        <taxon>Tylenchina</taxon>
        <taxon>Tylenchomorpha</taxon>
        <taxon>Tylenchoidea</taxon>
        <taxon>Meloidogynidae</taxon>
        <taxon>Meloidogyninae</taxon>
        <taxon>Meloidogyne</taxon>
    </lineage>
</organism>
<dbReference type="OrthoDB" id="5806422at2759"/>
<dbReference type="EMBL" id="CAJEWN010000036">
    <property type="protein sequence ID" value="CAD2146126.1"/>
    <property type="molecule type" value="Genomic_DNA"/>
</dbReference>
<feature type="region of interest" description="Disordered" evidence="1">
    <location>
        <begin position="1"/>
        <end position="29"/>
    </location>
</feature>
<dbReference type="AlphaFoldDB" id="A0A6V7U560"/>
<sequence length="262" mass="30140">MEIMSTSINNQSTSTKRNANTPLNLSGASVNDKRSRLIEQINNLNFQEIFQQMNNDTTTPPWAKILMTQMQQILTLTSELLLEQQQLNGNQQSRQLQYGEFKQEMEEKERRHCLVLNGLPESEQAESIEKAKDDQQRVLQVLNECKVSSALPTGIFRMGKINQNKPRPIKIKFPCSYAVREALSGKKFLKNQYKHLHLRESLSRTELANRSALIKQCHEKRQAHPGADFIIYAGMVILREEIPIFRTTINTNPHSKNLISTH</sequence>
<accession>A0A6V7U560</accession>
<dbReference type="Proteomes" id="UP000580250">
    <property type="component" value="Unassembled WGS sequence"/>
</dbReference>
<gene>
    <name evidence="2" type="ORF">MENT_LOCUS8524</name>
</gene>
<evidence type="ECO:0000313" key="3">
    <source>
        <dbReference type="Proteomes" id="UP000580250"/>
    </source>
</evidence>
<proteinExistence type="predicted"/>
<name>A0A6V7U560_MELEN</name>
<comment type="caution">
    <text evidence="2">The sequence shown here is derived from an EMBL/GenBank/DDBJ whole genome shotgun (WGS) entry which is preliminary data.</text>
</comment>